<sequence>MSKREILSSIGLPVAAAVTGSVATSSGVRSQWYEQLDKPRFQPPAAVFPIAWTLLYAGSALASKKAQDAMTQSDATDYRRRLAVNMALNSGWCWAFFRGQRLGASVVVAGALAASSTDLARVAGQASRPAGALLAPYAAWTGFATVLTTAIWRRNR</sequence>
<evidence type="ECO:0000313" key="7">
    <source>
        <dbReference type="EMBL" id="NYG60768.1"/>
    </source>
</evidence>
<dbReference type="PANTHER" id="PTHR10057">
    <property type="entry name" value="PERIPHERAL-TYPE BENZODIAZEPINE RECEPTOR"/>
    <property type="match status" value="1"/>
</dbReference>
<keyword evidence="3 6" id="KW-0812">Transmembrane</keyword>
<dbReference type="FunFam" id="1.20.1260.100:FF:000001">
    <property type="entry name" value="translocator protein 2"/>
    <property type="match status" value="1"/>
</dbReference>
<proteinExistence type="inferred from homology"/>
<dbReference type="Proteomes" id="UP000540656">
    <property type="component" value="Unassembled WGS sequence"/>
</dbReference>
<evidence type="ECO:0000256" key="3">
    <source>
        <dbReference type="ARBA" id="ARBA00022692"/>
    </source>
</evidence>
<keyword evidence="4 6" id="KW-1133">Transmembrane helix</keyword>
<dbReference type="GO" id="GO:0033013">
    <property type="term" value="P:tetrapyrrole metabolic process"/>
    <property type="evidence" value="ECO:0007669"/>
    <property type="project" value="UniProtKB-ARBA"/>
</dbReference>
<dbReference type="PANTHER" id="PTHR10057:SF0">
    <property type="entry name" value="TRANSLOCATOR PROTEIN"/>
    <property type="match status" value="1"/>
</dbReference>
<dbReference type="GO" id="GO:0016020">
    <property type="term" value="C:membrane"/>
    <property type="evidence" value="ECO:0007669"/>
    <property type="project" value="UniProtKB-SubCell"/>
</dbReference>
<evidence type="ECO:0000256" key="6">
    <source>
        <dbReference type="SAM" id="Phobius"/>
    </source>
</evidence>
<dbReference type="PIRSF" id="PIRSF005859">
    <property type="entry name" value="PBR"/>
    <property type="match status" value="1"/>
</dbReference>
<gene>
    <name evidence="7" type="ORF">BJ980_003691</name>
</gene>
<dbReference type="RefSeq" id="WP_179503658.1">
    <property type="nucleotide sequence ID" value="NZ_JACCAA010000001.1"/>
</dbReference>
<evidence type="ECO:0000256" key="1">
    <source>
        <dbReference type="ARBA" id="ARBA00004141"/>
    </source>
</evidence>
<comment type="subcellular location">
    <subcellularLocation>
        <location evidence="1">Membrane</location>
        <topology evidence="1">Multi-pass membrane protein</topology>
    </subcellularLocation>
</comment>
<name>A0A7Y9S6B6_9ACTN</name>
<feature type="transmembrane region" description="Helical" evidence="6">
    <location>
        <begin position="130"/>
        <end position="152"/>
    </location>
</feature>
<dbReference type="EMBL" id="JACCAA010000001">
    <property type="protein sequence ID" value="NYG60768.1"/>
    <property type="molecule type" value="Genomic_DNA"/>
</dbReference>
<feature type="transmembrane region" description="Helical" evidence="6">
    <location>
        <begin position="46"/>
        <end position="63"/>
    </location>
</feature>
<dbReference type="InterPro" id="IPR038330">
    <property type="entry name" value="TspO/MBR-related_sf"/>
</dbReference>
<keyword evidence="5 6" id="KW-0472">Membrane</keyword>
<dbReference type="Gene3D" id="1.20.1260.100">
    <property type="entry name" value="TspO/MBR protein"/>
    <property type="match status" value="1"/>
</dbReference>
<organism evidence="7 8">
    <name type="scientific">Nocardioides daedukensis</name>
    <dbReference type="NCBI Taxonomy" id="634462"/>
    <lineage>
        <taxon>Bacteria</taxon>
        <taxon>Bacillati</taxon>
        <taxon>Actinomycetota</taxon>
        <taxon>Actinomycetes</taxon>
        <taxon>Propionibacteriales</taxon>
        <taxon>Nocardioidaceae</taxon>
        <taxon>Nocardioides</taxon>
    </lineage>
</organism>
<evidence type="ECO:0000256" key="4">
    <source>
        <dbReference type="ARBA" id="ARBA00022989"/>
    </source>
</evidence>
<dbReference type="CDD" id="cd15904">
    <property type="entry name" value="TSPO_MBR"/>
    <property type="match status" value="1"/>
</dbReference>
<evidence type="ECO:0000256" key="5">
    <source>
        <dbReference type="ARBA" id="ARBA00023136"/>
    </source>
</evidence>
<comment type="similarity">
    <text evidence="2">Belongs to the TspO/BZRP family.</text>
</comment>
<dbReference type="Pfam" id="PF03073">
    <property type="entry name" value="TspO_MBR"/>
    <property type="match status" value="1"/>
</dbReference>
<protein>
    <submittedName>
        <fullName evidence="7">Tryptophan-rich sensory protein</fullName>
    </submittedName>
</protein>
<dbReference type="AlphaFoldDB" id="A0A7Y9S6B6"/>
<evidence type="ECO:0000313" key="8">
    <source>
        <dbReference type="Proteomes" id="UP000540656"/>
    </source>
</evidence>
<accession>A0A7Y9S6B6</accession>
<evidence type="ECO:0000256" key="2">
    <source>
        <dbReference type="ARBA" id="ARBA00007524"/>
    </source>
</evidence>
<keyword evidence="8" id="KW-1185">Reference proteome</keyword>
<reference evidence="7 8" key="1">
    <citation type="submission" date="2020-07" db="EMBL/GenBank/DDBJ databases">
        <title>Sequencing the genomes of 1000 actinobacteria strains.</title>
        <authorList>
            <person name="Klenk H.-P."/>
        </authorList>
    </citation>
    <scope>NUCLEOTIDE SEQUENCE [LARGE SCALE GENOMIC DNA]</scope>
    <source>
        <strain evidence="7 8">DSM 23819</strain>
    </source>
</reference>
<comment type="caution">
    <text evidence="7">The sequence shown here is derived from an EMBL/GenBank/DDBJ whole genome shotgun (WGS) entry which is preliminary data.</text>
</comment>
<dbReference type="InterPro" id="IPR004307">
    <property type="entry name" value="TspO_MBR"/>
</dbReference>